<feature type="compositionally biased region" description="Polar residues" evidence="1">
    <location>
        <begin position="660"/>
        <end position="680"/>
    </location>
</feature>
<gene>
    <name evidence="2" type="ORF">D7V88_22335</name>
</gene>
<name>A0A3A8IP67_9BACT</name>
<feature type="region of interest" description="Disordered" evidence="1">
    <location>
        <begin position="652"/>
        <end position="680"/>
    </location>
</feature>
<evidence type="ECO:0000313" key="3">
    <source>
        <dbReference type="Proteomes" id="UP000268094"/>
    </source>
</evidence>
<organism evidence="2 3">
    <name type="scientific">Corallococcus terminator</name>
    <dbReference type="NCBI Taxonomy" id="2316733"/>
    <lineage>
        <taxon>Bacteria</taxon>
        <taxon>Pseudomonadati</taxon>
        <taxon>Myxococcota</taxon>
        <taxon>Myxococcia</taxon>
        <taxon>Myxococcales</taxon>
        <taxon>Cystobacterineae</taxon>
        <taxon>Myxococcaceae</taxon>
        <taxon>Corallococcus</taxon>
    </lineage>
</organism>
<evidence type="ECO:0000256" key="1">
    <source>
        <dbReference type="SAM" id="MobiDB-lite"/>
    </source>
</evidence>
<dbReference type="Proteomes" id="UP000268094">
    <property type="component" value="Unassembled WGS sequence"/>
</dbReference>
<proteinExistence type="predicted"/>
<accession>A0A3A8IP67</accession>
<dbReference type="InterPro" id="IPR008972">
    <property type="entry name" value="Cupredoxin"/>
</dbReference>
<dbReference type="Gene3D" id="2.60.40.420">
    <property type="entry name" value="Cupredoxins - blue copper proteins"/>
    <property type="match status" value="2"/>
</dbReference>
<dbReference type="SUPFAM" id="SSF49503">
    <property type="entry name" value="Cupredoxins"/>
    <property type="match status" value="3"/>
</dbReference>
<sequence length="836" mass="92681">PRIARAPPTAQTTVQRWWADPVSDRTLETVFTHDHFGPSSHQQHGFFGALIVEPKGSKWRDPRTGVYYGSRVADGGPTSWRADVIMADPTKSFREFALGFQDYNPLYDECGVPVNPPNYKEDALPAAIGFETTPMPEAISAADPGGMMINFRSEPIPLRISQRSSRCASRKLLTTKAGEMSNVFRSDIHGDPYTPLLAGYEGDRIKIRLVQGSQEEQHSFNLHGHKWLREGGDPHSGFSNAQAIGISEHFEFELTGGLPAIGGTYETADYMYMSASTGDLWNGMWGLMRTYRHKQKGVRTLGDVAMLAVDTNPRLDLALSAGGKEQLQAYPPVELLEMPDRAGLPRLDEKDVSIQESFEINEKGEEVRQRTVEYVLEEREAMMKIDPNLVLQYESTGKLGIKPVKVDSCPRNAPVRLYEVSAIDAKNWLPGGRLVYNAEYKIHDPDAVIFARDIHLSDLKLGKRQPEPLILRARAGECVQVVLRNRLPATAMTKSNVWAHHSAITSGFNVNQVRMSNHVSLHPQLVNMDVNTDDGANVGLNAVQTVAPGTTRTYRWFAGEFKSAPWGWPTKGQITPMEFGIVNLRDMADVVNHGMHGSIGALVIEPQDADWSTDSGTEAQARVRYTRPDGSKQTFREFVLLYQDDLGLHTDDPRFKDDSSSNLNSGTALRNTNGIDDSQDTGQKAFNYRTEPLWARLGVPPQMPPEDTNDFELTNILSSSVHGDPATPVFTAKVGEPLRWRVGQPSGHSRQHAFALHGAEWYRNPWAAGAQSRVMGPNATSPVISTQGGSSVMHHWNIIPEYGAGGAYGVKGDYLYRDMPSFLWSSGGLWGVYRVQ</sequence>
<evidence type="ECO:0000313" key="2">
    <source>
        <dbReference type="EMBL" id="RKG84246.1"/>
    </source>
</evidence>
<protein>
    <submittedName>
        <fullName evidence="2">Copper oxidase</fullName>
    </submittedName>
</protein>
<comment type="caution">
    <text evidence="2">The sequence shown here is derived from an EMBL/GenBank/DDBJ whole genome shotgun (WGS) entry which is preliminary data.</text>
</comment>
<keyword evidence="3" id="KW-1185">Reference proteome</keyword>
<feature type="non-terminal residue" evidence="2">
    <location>
        <position position="1"/>
    </location>
</feature>
<reference evidence="3" key="1">
    <citation type="submission" date="2018-09" db="EMBL/GenBank/DDBJ databases">
        <authorList>
            <person name="Livingstone P.G."/>
            <person name="Whitworth D.E."/>
        </authorList>
    </citation>
    <scope>NUCLEOTIDE SEQUENCE [LARGE SCALE GENOMIC DNA]</scope>
    <source>
        <strain evidence="3">CA054A</strain>
    </source>
</reference>
<dbReference type="AlphaFoldDB" id="A0A3A8IP67"/>
<dbReference type="EMBL" id="RAVZ01000160">
    <property type="protein sequence ID" value="RKG84246.1"/>
    <property type="molecule type" value="Genomic_DNA"/>
</dbReference>